<gene>
    <name evidence="2" type="ORF">Q5761_09355</name>
</gene>
<keyword evidence="1" id="KW-0472">Membrane</keyword>
<reference evidence="2 3" key="1">
    <citation type="submission" date="2023-08" db="EMBL/GenBank/DDBJ databases">
        <title>Genome sequence of Thermaerobacter compostii strain Ins1, a spore-forming filamentous bacterium isolated from a deep geothermal reservoir.</title>
        <authorList>
            <person name="Bregnard D."/>
            <person name="Gonzalez D."/>
            <person name="Junier P."/>
        </authorList>
    </citation>
    <scope>NUCLEOTIDE SEQUENCE [LARGE SCALE GENOMIC DNA]</scope>
    <source>
        <strain evidence="2 3">Ins1</strain>
    </source>
</reference>
<evidence type="ECO:0000256" key="1">
    <source>
        <dbReference type="SAM" id="Phobius"/>
    </source>
</evidence>
<proteinExistence type="predicted"/>
<keyword evidence="1" id="KW-1133">Transmembrane helix</keyword>
<keyword evidence="1" id="KW-0812">Transmembrane</keyword>
<evidence type="ECO:0008006" key="4">
    <source>
        <dbReference type="Google" id="ProtNLM"/>
    </source>
</evidence>
<name>A0ABZ0QMS1_9FIRM</name>
<feature type="transmembrane region" description="Helical" evidence="1">
    <location>
        <begin position="25"/>
        <end position="51"/>
    </location>
</feature>
<organism evidence="2 3">
    <name type="scientific">Thermaerobacter composti</name>
    <dbReference type="NCBI Taxonomy" id="554949"/>
    <lineage>
        <taxon>Bacteria</taxon>
        <taxon>Bacillati</taxon>
        <taxon>Bacillota</taxon>
        <taxon>Clostridia</taxon>
        <taxon>Eubacteriales</taxon>
        <taxon>Clostridiales Family XVII. Incertae Sedis</taxon>
        <taxon>Thermaerobacter</taxon>
    </lineage>
</organism>
<sequence length="52" mass="5525">MPEDITSTTAPRPSARARPVGFRDIMGFTVVTFLVYAVITSVALLVAPALFG</sequence>
<dbReference type="RefSeq" id="WP_318750382.1">
    <property type="nucleotide sequence ID" value="NZ_CP132508.1"/>
</dbReference>
<evidence type="ECO:0000313" key="2">
    <source>
        <dbReference type="EMBL" id="WPD18559.1"/>
    </source>
</evidence>
<keyword evidence="3" id="KW-1185">Reference proteome</keyword>
<dbReference type="Proteomes" id="UP001304683">
    <property type="component" value="Chromosome"/>
</dbReference>
<accession>A0ABZ0QMS1</accession>
<evidence type="ECO:0000313" key="3">
    <source>
        <dbReference type="Proteomes" id="UP001304683"/>
    </source>
</evidence>
<protein>
    <recommendedName>
        <fullName evidence="4">MFS transporter</fullName>
    </recommendedName>
</protein>
<dbReference type="EMBL" id="CP132508">
    <property type="protein sequence ID" value="WPD18559.1"/>
    <property type="molecule type" value="Genomic_DNA"/>
</dbReference>